<dbReference type="SMART" id="SM00137">
    <property type="entry name" value="MAM"/>
    <property type="match status" value="4"/>
</dbReference>
<keyword evidence="4" id="KW-1015">Disulfide bond</keyword>
<dbReference type="GeneTree" id="ENSGT00940000156850"/>
<feature type="compositionally biased region" description="Pro residues" evidence="9">
    <location>
        <begin position="1841"/>
        <end position="1854"/>
    </location>
</feature>
<proteinExistence type="predicted"/>
<evidence type="ECO:0000256" key="7">
    <source>
        <dbReference type="ARBA" id="ARBA00065625"/>
    </source>
</evidence>
<evidence type="ECO:0000256" key="2">
    <source>
        <dbReference type="ARBA" id="ARBA00022475"/>
    </source>
</evidence>
<reference evidence="13" key="1">
    <citation type="submission" date="2021-04" db="EMBL/GenBank/DDBJ databases">
        <authorList>
            <consortium name="Wellcome Sanger Institute Data Sharing"/>
        </authorList>
    </citation>
    <scope>NUCLEOTIDE SEQUENCE [LARGE SCALE GENOMIC DNA]</scope>
</reference>
<evidence type="ECO:0000256" key="6">
    <source>
        <dbReference type="ARBA" id="ARBA00057483"/>
    </source>
</evidence>
<dbReference type="InterPro" id="IPR001846">
    <property type="entry name" value="VWF_type-D"/>
</dbReference>
<protein>
    <recommendedName>
        <fullName evidence="8">Zonadhesin</fullName>
    </recommendedName>
</protein>
<dbReference type="GO" id="GO:0031012">
    <property type="term" value="C:extracellular matrix"/>
    <property type="evidence" value="ECO:0007669"/>
    <property type="project" value="TreeGrafter"/>
</dbReference>
<dbReference type="Ensembl" id="ENSSAUT00010057055.1">
    <property type="protein sequence ID" value="ENSSAUP00010054292.1"/>
    <property type="gene ID" value="ENSSAUG00010022371.1"/>
</dbReference>
<feature type="domain" description="MAM" evidence="11">
    <location>
        <begin position="897"/>
        <end position="1054"/>
    </location>
</feature>
<feature type="compositionally biased region" description="Pro residues" evidence="9">
    <location>
        <begin position="2103"/>
        <end position="2114"/>
    </location>
</feature>
<keyword evidence="14" id="KW-1185">Reference proteome</keyword>
<feature type="compositionally biased region" description="Acidic residues" evidence="9">
    <location>
        <begin position="2313"/>
        <end position="2328"/>
    </location>
</feature>
<dbReference type="SUPFAM" id="SSF57567">
    <property type="entry name" value="Serine protease inhibitors"/>
    <property type="match status" value="2"/>
</dbReference>
<feature type="domain" description="MAM" evidence="11">
    <location>
        <begin position="1322"/>
        <end position="1478"/>
    </location>
</feature>
<dbReference type="GeneID" id="115573113"/>
<dbReference type="Pfam" id="PF00094">
    <property type="entry name" value="VWD"/>
    <property type="match status" value="4"/>
</dbReference>
<feature type="region of interest" description="Disordered" evidence="9">
    <location>
        <begin position="1723"/>
        <end position="2114"/>
    </location>
</feature>
<dbReference type="Pfam" id="PF08742">
    <property type="entry name" value="C8"/>
    <property type="match status" value="2"/>
</dbReference>
<dbReference type="GO" id="GO:0005886">
    <property type="term" value="C:plasma membrane"/>
    <property type="evidence" value="ECO:0007669"/>
    <property type="project" value="UniProtKB-SubCell"/>
</dbReference>
<feature type="region of interest" description="Disordered" evidence="9">
    <location>
        <begin position="2286"/>
        <end position="2337"/>
    </location>
</feature>
<dbReference type="CDD" id="cd19941">
    <property type="entry name" value="TIL"/>
    <property type="match status" value="2"/>
</dbReference>
<dbReference type="PRINTS" id="PR01217">
    <property type="entry name" value="PRICHEXTENSN"/>
</dbReference>
<feature type="domain" description="VWFD" evidence="12">
    <location>
        <begin position="2236"/>
        <end position="2446"/>
    </location>
</feature>
<dbReference type="OMA" id="LMSSVCH"/>
<feature type="signal peptide" evidence="10">
    <location>
        <begin position="1"/>
        <end position="27"/>
    </location>
</feature>
<reference evidence="13" key="2">
    <citation type="submission" date="2025-08" db="UniProtKB">
        <authorList>
            <consortium name="Ensembl"/>
        </authorList>
    </citation>
    <scope>IDENTIFICATION</scope>
</reference>
<feature type="compositionally biased region" description="Low complexity" evidence="9">
    <location>
        <begin position="1748"/>
        <end position="1761"/>
    </location>
</feature>
<dbReference type="InterPro" id="IPR036084">
    <property type="entry name" value="Ser_inhib-like_sf"/>
</dbReference>
<feature type="region of interest" description="Disordered" evidence="9">
    <location>
        <begin position="1483"/>
        <end position="1502"/>
    </location>
</feature>
<dbReference type="RefSeq" id="XP_030259601.1">
    <property type="nucleotide sequence ID" value="XM_030403741.1"/>
</dbReference>
<keyword evidence="3" id="KW-0677">Repeat</keyword>
<feature type="region of interest" description="Disordered" evidence="9">
    <location>
        <begin position="1241"/>
        <end position="1266"/>
    </location>
</feature>
<evidence type="ECO:0000256" key="4">
    <source>
        <dbReference type="ARBA" id="ARBA00023157"/>
    </source>
</evidence>
<feature type="compositionally biased region" description="Low complexity" evidence="9">
    <location>
        <begin position="1855"/>
        <end position="1864"/>
    </location>
</feature>
<dbReference type="Pfam" id="PF12714">
    <property type="entry name" value="TILa"/>
    <property type="match status" value="1"/>
</dbReference>
<feature type="chain" id="PRO_5025660148" description="Zonadhesin" evidence="10">
    <location>
        <begin position="28"/>
        <end position="2446"/>
    </location>
</feature>
<dbReference type="PANTHER" id="PTHR11339:SF374">
    <property type="entry name" value="ZONADHESIN"/>
    <property type="match status" value="1"/>
</dbReference>
<feature type="domain" description="MAM" evidence="11">
    <location>
        <begin position="82"/>
        <end position="174"/>
    </location>
</feature>
<feature type="compositionally biased region" description="Pro residues" evidence="9">
    <location>
        <begin position="1962"/>
        <end position="2006"/>
    </location>
</feature>
<feature type="domain" description="VWFD" evidence="12">
    <location>
        <begin position="609"/>
        <end position="790"/>
    </location>
</feature>
<evidence type="ECO:0000256" key="1">
    <source>
        <dbReference type="ARBA" id="ARBA00004251"/>
    </source>
</evidence>
<feature type="compositionally biased region" description="Low complexity" evidence="9">
    <location>
        <begin position="1493"/>
        <end position="1502"/>
    </location>
</feature>
<feature type="compositionally biased region" description="Polar residues" evidence="9">
    <location>
        <begin position="1951"/>
        <end position="1960"/>
    </location>
</feature>
<feature type="compositionally biased region" description="Pro residues" evidence="9">
    <location>
        <begin position="1889"/>
        <end position="1902"/>
    </location>
</feature>
<evidence type="ECO:0000256" key="10">
    <source>
        <dbReference type="SAM" id="SignalP"/>
    </source>
</evidence>
<feature type="compositionally biased region" description="Low complexity" evidence="9">
    <location>
        <begin position="1879"/>
        <end position="1888"/>
    </location>
</feature>
<dbReference type="Pfam" id="PF00629">
    <property type="entry name" value="MAM"/>
    <property type="match status" value="5"/>
</dbReference>
<dbReference type="PRINTS" id="PR00020">
    <property type="entry name" value="MAMDOMAIN"/>
</dbReference>
<feature type="compositionally biased region" description="Low complexity" evidence="9">
    <location>
        <begin position="1771"/>
        <end position="1840"/>
    </location>
</feature>
<evidence type="ECO:0000256" key="3">
    <source>
        <dbReference type="ARBA" id="ARBA00022737"/>
    </source>
</evidence>
<evidence type="ECO:0000313" key="13">
    <source>
        <dbReference type="Ensembl" id="ENSSAUP00010054292.1"/>
    </source>
</evidence>
<dbReference type="OrthoDB" id="5945029at2759"/>
<evidence type="ECO:0000313" key="14">
    <source>
        <dbReference type="Proteomes" id="UP000472265"/>
    </source>
</evidence>
<feature type="compositionally biased region" description="Pro residues" evidence="9">
    <location>
        <begin position="1922"/>
        <end position="1942"/>
    </location>
</feature>
<evidence type="ECO:0000256" key="8">
    <source>
        <dbReference type="ARBA" id="ARBA00067986"/>
    </source>
</evidence>
<keyword evidence="5" id="KW-0325">Glycoprotein</keyword>
<dbReference type="SMART" id="SM00832">
    <property type="entry name" value="C8"/>
    <property type="match status" value="2"/>
</dbReference>
<dbReference type="InterPro" id="IPR013320">
    <property type="entry name" value="ConA-like_dom_sf"/>
</dbReference>
<evidence type="ECO:0000259" key="12">
    <source>
        <dbReference type="PROSITE" id="PS51233"/>
    </source>
</evidence>
<feature type="compositionally biased region" description="Low complexity" evidence="9">
    <location>
        <begin position="1252"/>
        <end position="1265"/>
    </location>
</feature>
<evidence type="ECO:0000256" key="9">
    <source>
        <dbReference type="SAM" id="MobiDB-lite"/>
    </source>
</evidence>
<dbReference type="Gene3D" id="2.10.25.10">
    <property type="entry name" value="Laminin"/>
    <property type="match status" value="2"/>
</dbReference>
<feature type="compositionally biased region" description="Pro residues" evidence="9">
    <location>
        <begin position="2057"/>
        <end position="2071"/>
    </location>
</feature>
<comment type="subcellular location">
    <subcellularLocation>
        <location evidence="1">Cell membrane</location>
        <topology evidence="1">Single-pass type I membrane protein</topology>
    </subcellularLocation>
</comment>
<dbReference type="PROSITE" id="PS50060">
    <property type="entry name" value="MAM_2"/>
    <property type="match status" value="5"/>
</dbReference>
<feature type="compositionally biased region" description="Low complexity" evidence="9">
    <location>
        <begin position="2047"/>
        <end position="2056"/>
    </location>
</feature>
<feature type="domain" description="MAM" evidence="11">
    <location>
        <begin position="1081"/>
        <end position="1237"/>
    </location>
</feature>
<keyword evidence="2" id="KW-0472">Membrane</keyword>
<evidence type="ECO:0000256" key="5">
    <source>
        <dbReference type="ARBA" id="ARBA00023180"/>
    </source>
</evidence>
<feature type="compositionally biased region" description="Low complexity" evidence="9">
    <location>
        <begin position="2072"/>
        <end position="2102"/>
    </location>
</feature>
<feature type="compositionally biased region" description="Low complexity" evidence="9">
    <location>
        <begin position="2007"/>
        <end position="2016"/>
    </location>
</feature>
<accession>A0A671XVN9</accession>
<comment type="subunit">
    <text evidence="7">Probably forms covalent oligomers.</text>
</comment>
<reference evidence="13" key="3">
    <citation type="submission" date="2025-09" db="UniProtKB">
        <authorList>
            <consortium name="Ensembl"/>
        </authorList>
    </citation>
    <scope>IDENTIFICATION</scope>
</reference>
<feature type="compositionally biased region" description="Pro residues" evidence="9">
    <location>
        <begin position="2017"/>
        <end position="2046"/>
    </location>
</feature>
<dbReference type="GO" id="GO:0005615">
    <property type="term" value="C:extracellular space"/>
    <property type="evidence" value="ECO:0007669"/>
    <property type="project" value="TreeGrafter"/>
</dbReference>
<gene>
    <name evidence="13" type="primary">LOC115573113</name>
</gene>
<feature type="compositionally biased region" description="Polar residues" evidence="9">
    <location>
        <begin position="1911"/>
        <end position="1920"/>
    </location>
</feature>
<comment type="function">
    <text evidence="6">Binds in a species-specific manner to the zona pellucida of the egg. May be involved in gamete recognition and/or signaling.</text>
</comment>
<sequence length="2446" mass="266572">MLGGLHTDLLVTVTLLLLAQTGTRCRAENDFSFITLPEGRPNSEYVTVCYSDRQNNQICDWTRNRLTSGTGDAEVDILESAPLEMEGEACLEFWYRAPFAAEGSELRALVKSSTRLVEIWTSPALPGDSWRQVFIPLNIIEPETKVVFEAVQAVSMEQQIAFHRIGVRRGSCGQQCESNTEFWTDESTRCLCSAGQLSCSPSRCPEGQICGPQRSPSGGISTSGMCTIHSNTDCSTFDGVLFRFMAPCTYTLAKTCSPAGALPVFSVAVVNEQNGNASLPAVQQVIVEIGNLRVSLLRRQTDRVVVKGVWRKLPLKLGGGAVNIKGNPAVVTLETKFGLSVSYDNGGAVHINLPPAYSDHVCGMCGNFNHHRGDDFRRPDGTDAQDAAALAESWQTGESAVSCETILVPHECDPMEEAEYAGELYCGGLLSSTGPFADCLSILGAESYFRGCVVGMCSTHGDQEVLCATLKAYADICQEAGVALPVWRNSSFCPLQCSVNSHYNSCADGCPEVCSGQDMVGSCGSCEERCECDSGFKLSGGKCVPAEDCGCVSGGKHYERGEEWLEGECSLQCQCMADGFVACSDTECARNEVCRVEEGVKGCFPLNAATCSVYGDPHYITFDGMAYDFQGGCSYTLTTTCGDESSVQFTVIGHNMHPPLGNFTRSKLEAATLQTDDLNVTLSQSGEVHVNDVPVPLPFFSKKGSSSSIWVFTKGNYIILETTFGLRMMIEGENRLFLQVDERYKYELCGLCGTYSEQQDDDFVTPGGQNATGAFEFANSWRVQDNNECVSHPNDPRLCDYDEENDAYNECYALLGDAFRSCHKVIHPSIYLSSCVYDYCATSGDKHTLCESLESYAAACQVAGVELSDWQTGAACAHPTTTPAPIAPTPDQTMCPLNCNFEENLCGWEQLIQDTYDWTRHSGPTPSDLTGPSEDHTTGAGFYMYLEGDRVTHGDSARLMSSACQYSGPLCLQFWYHMYGSATAMALNIYLLRDNKTTKIWAMMNNQGPQWHPAYADITVAGPFQIIIEGIRGSDAQSDIAIDDISIHFGSCSGSNPGLVVGTERPLTTSEILPAQPVCSIDCSFDSNLCSWNQMVTDAFDWTWQSGSTPTLMTGPSADHTGGGHYLYIEASSVTHGDTARLISSECSDSGPQCLQFWYHMHGSADTMGLHVYLIQNKSADAVFWRRNDQGDAWQLAQVDFTTTEAYQIIFEGRRGSNEESDVALDDVKLYHGRCSDLGGVVTPPPKPDGNTTAPPSVPAPTTAAPEPPMVNATVQLPVTPQPPVTNISMPPEVEEPTMVINNINAIEAQANRPPSHPVCSIDCSFDRNLCSWNQMVTDAFDWTWQSGSTPTLLTGPSADHTGGGHYLYIEASSVTHGDTARLISSGCSDSGPQCLQFWYHMHGSADTMGLHVYLLQNNLADAVFWRRNDQGDAWQLAQVDFTTTEAYQIIFEGRRGSNEESDVAIDDVKLYHGRCSDLGGVVTPPPKPDGNTTAPPSVPAPTTAAPVPPVVNATVQLPDTPQPPVANASMPPVVEATTNLMNEDNVTEVPDNRPPSHPVCSIDCSFDRNLCSWNQMVTDAFDWTWQSGSTPTPMTGPSADHTGDGHYLYIEASSVTHGDTARLISSECSDFSPQCLQFWYHMHGSADTMGLHVYLLQNKLADAVFWRRNDQGDAWQLAQVDFTATEAFQIIFEGRRGSNDQSDVAIDDVSLHRGRCADLVKPMTPAPTEFNPITTEGPEIPPVNSSTATTTTTTTAATETHQTSNPDVPTTTTQRPTTVTTTASTTTLFACDTQPSTSRPQTPTTTKPEPQTSTGPQSPTTFRPQTPTETHPQPQTTARPQPPTTFRPQPPTETQPEPQTTAGPQPPTTSRPQPPTETHPQPQTTAGPQPPTTSRPQPPTETHPQPQTTAGPQSPTETHPQPQPTAGPQPPTTSRPQPPTETHPQPQTTAGPQSPTETHPQPQPTAGPQPPTTSRPQPPTETHPQPQPTAGPQPPTSSRPQPPTETHPQPQTTAGPQPPTEIHPQPQPTAGPQPPTTSRPQPPTESQPESQTTVKPQPPATPKPNPPTAGPQPTTTIKPHTTTAGPQPTTTVTPQPSTTARPQPPTTPLPTPSCPQNSHYTTCVPACTPTCSHLNGLPHCSDNQRCEPGCVCNEGFVRKNRACVPIQQCGCVDSNGTKYDFREEWYTSHCSQKCECKERRGVGKIECDDEDECDGNAVCLQNVEGEYYCQSTGFDECTVRSDSEYRTFDRKKYDFEGEHSYVLVQTKNLPNYLHNVYIEGINTRVEDDDDDDSHQHGDSSSEEDHSRRVKDEDEDDSDEDDDDDSEEHEDHHRLQGLKIRVYNHTVEFKKKRRLVVDGRRTNAPVSPAAGLKIYEHSSRIYLKTDFGLSVEFDGHHTAEIILPRIYMRKVGGLCGNFDKDKGNDWTKPDGSRTRDVREFGESWRV</sequence>
<feature type="domain" description="MAM" evidence="11">
    <location>
        <begin position="1563"/>
        <end position="1719"/>
    </location>
</feature>
<evidence type="ECO:0000259" key="11">
    <source>
        <dbReference type="PROSITE" id="PS50060"/>
    </source>
</evidence>
<dbReference type="Proteomes" id="UP000472265">
    <property type="component" value="Chromosome 21"/>
</dbReference>
<keyword evidence="2" id="KW-1003">Cell membrane</keyword>
<feature type="compositionally biased region" description="Basic and acidic residues" evidence="9">
    <location>
        <begin position="2294"/>
        <end position="2312"/>
    </location>
</feature>
<organism evidence="13 14">
    <name type="scientific">Sparus aurata</name>
    <name type="common">Gilthead sea bream</name>
    <dbReference type="NCBI Taxonomy" id="8175"/>
    <lineage>
        <taxon>Eukaryota</taxon>
        <taxon>Metazoa</taxon>
        <taxon>Chordata</taxon>
        <taxon>Craniata</taxon>
        <taxon>Vertebrata</taxon>
        <taxon>Euteleostomi</taxon>
        <taxon>Actinopterygii</taxon>
        <taxon>Neopterygii</taxon>
        <taxon>Teleostei</taxon>
        <taxon>Neoteleostei</taxon>
        <taxon>Acanthomorphata</taxon>
        <taxon>Eupercaria</taxon>
        <taxon>Spariformes</taxon>
        <taxon>Sparidae</taxon>
        <taxon>Sparus</taxon>
    </lineage>
</organism>
<dbReference type="FunFam" id="2.60.120.200:FF:000128">
    <property type="entry name" value="enteropeptidase isoform X2"/>
    <property type="match status" value="1"/>
</dbReference>
<feature type="domain" description="VWFD" evidence="12">
    <location>
        <begin position="224"/>
        <end position="404"/>
    </location>
</feature>
<dbReference type="InterPro" id="IPR000998">
    <property type="entry name" value="MAM_dom"/>
</dbReference>
<dbReference type="CDD" id="cd06263">
    <property type="entry name" value="MAM"/>
    <property type="match status" value="4"/>
</dbReference>
<dbReference type="PROSITE" id="PS51233">
    <property type="entry name" value="VWFD"/>
    <property type="match status" value="3"/>
</dbReference>
<dbReference type="Pfam" id="PF01826">
    <property type="entry name" value="TIL"/>
    <property type="match status" value="2"/>
</dbReference>
<dbReference type="InterPro" id="IPR002919">
    <property type="entry name" value="TIL_dom"/>
</dbReference>
<dbReference type="InterPro" id="IPR025615">
    <property type="entry name" value="TILa_dom"/>
</dbReference>
<dbReference type="PANTHER" id="PTHR11339">
    <property type="entry name" value="EXTRACELLULAR MATRIX GLYCOPROTEIN RELATED"/>
    <property type="match status" value="1"/>
</dbReference>
<dbReference type="SUPFAM" id="SSF49899">
    <property type="entry name" value="Concanavalin A-like lectins/glucanases"/>
    <property type="match status" value="5"/>
</dbReference>
<dbReference type="InParanoid" id="A0A671XVN9"/>
<dbReference type="SMART" id="SM00216">
    <property type="entry name" value="VWD"/>
    <property type="match status" value="3"/>
</dbReference>
<dbReference type="Gene3D" id="2.60.120.200">
    <property type="match status" value="5"/>
</dbReference>
<dbReference type="InterPro" id="IPR014853">
    <property type="entry name" value="VWF/SSPO/ZAN-like_Cys-rich_dom"/>
</dbReference>
<dbReference type="FunFam" id="2.10.25.10:FF:000055">
    <property type="entry name" value="alpha-tectorin isoform X1"/>
    <property type="match status" value="1"/>
</dbReference>
<feature type="compositionally biased region" description="Pro residues" evidence="9">
    <location>
        <begin position="1865"/>
        <end position="1878"/>
    </location>
</feature>
<name>A0A671XVN9_SPAAU</name>
<keyword evidence="10" id="KW-0732">Signal</keyword>
<dbReference type="InterPro" id="IPR050780">
    <property type="entry name" value="Mucin_vWF_Thrombospondin_sf"/>
</dbReference>